<dbReference type="GO" id="GO:0000813">
    <property type="term" value="C:ESCRT I complex"/>
    <property type="evidence" value="ECO:0007669"/>
    <property type="project" value="TreeGrafter"/>
</dbReference>
<organism evidence="8 9">
    <name type="scientific">Plectus sambesii</name>
    <dbReference type="NCBI Taxonomy" id="2011161"/>
    <lineage>
        <taxon>Eukaryota</taxon>
        <taxon>Metazoa</taxon>
        <taxon>Ecdysozoa</taxon>
        <taxon>Nematoda</taxon>
        <taxon>Chromadorea</taxon>
        <taxon>Plectida</taxon>
        <taxon>Plectina</taxon>
        <taxon>Plectoidea</taxon>
        <taxon>Plectidae</taxon>
        <taxon>Plectus</taxon>
    </lineage>
</organism>
<dbReference type="PANTHER" id="PTHR23306">
    <property type="entry name" value="TUMOR SUSCEPTIBILITY GENE 101 PROTEIN-RELATED"/>
    <property type="match status" value="1"/>
</dbReference>
<dbReference type="SUPFAM" id="SSF140111">
    <property type="entry name" value="Endosomal sorting complex assembly domain"/>
    <property type="match status" value="1"/>
</dbReference>
<dbReference type="Gene3D" id="6.10.140.820">
    <property type="match status" value="1"/>
</dbReference>
<dbReference type="GO" id="GO:0008333">
    <property type="term" value="P:endosome to lysosome transport"/>
    <property type="evidence" value="ECO:0007669"/>
    <property type="project" value="TreeGrafter"/>
</dbReference>
<feature type="domain" description="SB" evidence="7">
    <location>
        <begin position="73"/>
        <end position="139"/>
    </location>
</feature>
<dbReference type="WBParaSite" id="PSAMB.scaffold893size39148.g9530.t1">
    <property type="protein sequence ID" value="PSAMB.scaffold893size39148.g9530.t1"/>
    <property type="gene ID" value="PSAMB.scaffold893size39148.g9530"/>
</dbReference>
<name>A0A914XKZ3_9BILA</name>
<dbReference type="InterPro" id="IPR037202">
    <property type="entry name" value="ESCRT_assembly_dom"/>
</dbReference>
<dbReference type="GO" id="GO:0043130">
    <property type="term" value="F:ubiquitin binding"/>
    <property type="evidence" value="ECO:0007669"/>
    <property type="project" value="TreeGrafter"/>
</dbReference>
<evidence type="ECO:0000313" key="8">
    <source>
        <dbReference type="Proteomes" id="UP000887566"/>
    </source>
</evidence>
<proteinExistence type="predicted"/>
<accession>A0A914XKZ3</accession>
<dbReference type="PANTHER" id="PTHR23306:SF3">
    <property type="entry name" value="TUMOR SUPPRESSOR PROTEIN 101"/>
    <property type="match status" value="1"/>
</dbReference>
<evidence type="ECO:0000256" key="5">
    <source>
        <dbReference type="PROSITE-ProRule" id="PRU00644"/>
    </source>
</evidence>
<evidence type="ECO:0000256" key="6">
    <source>
        <dbReference type="SAM" id="Coils"/>
    </source>
</evidence>
<dbReference type="GO" id="GO:0015031">
    <property type="term" value="P:protein transport"/>
    <property type="evidence" value="ECO:0007669"/>
    <property type="project" value="UniProtKB-UniRule"/>
</dbReference>
<dbReference type="Gene3D" id="6.10.250.370">
    <property type="match status" value="1"/>
</dbReference>
<keyword evidence="3" id="KW-0967">Endosome</keyword>
<sequence length="139" mass="15939">MHGELASIRQTQQELRSGQQTLRNMLERLDSEQSELEAKTTTYQDKRDELKRILDVVPADDDLQIDNAIDTVAPLHRQLLNSYVEDCAIEDSIYFLGQGLKKGTIGLDVYLKCIRKLSRQQFIQRATMQKCRQKAGLSV</sequence>
<dbReference type="Pfam" id="PF09454">
    <property type="entry name" value="Vps23_core"/>
    <property type="match status" value="1"/>
</dbReference>
<comment type="subcellular location">
    <subcellularLocation>
        <location evidence="1">Endosome</location>
    </subcellularLocation>
</comment>
<dbReference type="AlphaFoldDB" id="A0A914XKZ3"/>
<evidence type="ECO:0000256" key="1">
    <source>
        <dbReference type="ARBA" id="ARBA00004177"/>
    </source>
</evidence>
<keyword evidence="6" id="KW-0175">Coiled coil</keyword>
<dbReference type="PROSITE" id="PS51312">
    <property type="entry name" value="SB"/>
    <property type="match status" value="1"/>
</dbReference>
<dbReference type="InterPro" id="IPR017916">
    <property type="entry name" value="SB_dom"/>
</dbReference>
<dbReference type="Proteomes" id="UP000887566">
    <property type="component" value="Unplaced"/>
</dbReference>
<evidence type="ECO:0000313" key="9">
    <source>
        <dbReference type="WBParaSite" id="PSAMB.scaffold893size39148.g9530.t1"/>
    </source>
</evidence>
<keyword evidence="2 5" id="KW-0813">Transport</keyword>
<keyword evidence="8" id="KW-1185">Reference proteome</keyword>
<feature type="coiled-coil region" evidence="6">
    <location>
        <begin position="8"/>
        <end position="49"/>
    </location>
</feature>
<reference evidence="9" key="1">
    <citation type="submission" date="2022-11" db="UniProtKB">
        <authorList>
            <consortium name="WormBaseParasite"/>
        </authorList>
    </citation>
    <scope>IDENTIFICATION</scope>
</reference>
<evidence type="ECO:0000259" key="7">
    <source>
        <dbReference type="PROSITE" id="PS51312"/>
    </source>
</evidence>
<evidence type="ECO:0000256" key="4">
    <source>
        <dbReference type="ARBA" id="ARBA00022927"/>
    </source>
</evidence>
<keyword evidence="4 5" id="KW-0653">Protein transport</keyword>
<evidence type="ECO:0000256" key="2">
    <source>
        <dbReference type="ARBA" id="ARBA00022448"/>
    </source>
</evidence>
<evidence type="ECO:0000256" key="3">
    <source>
        <dbReference type="ARBA" id="ARBA00022753"/>
    </source>
</evidence>
<protein>
    <submittedName>
        <fullName evidence="9">SB domain-containing protein</fullName>
    </submittedName>
</protein>
<dbReference type="InterPro" id="IPR052070">
    <property type="entry name" value="ESCRT-I_UEV_domain"/>
</dbReference>